<evidence type="ECO:0000259" key="3">
    <source>
        <dbReference type="Pfam" id="PF00501"/>
    </source>
</evidence>
<dbReference type="InterPro" id="IPR000873">
    <property type="entry name" value="AMP-dep_synth/lig_dom"/>
</dbReference>
<reference evidence="5" key="2">
    <citation type="submission" date="2020-02" db="EMBL/GenBank/DDBJ databases">
        <authorList>
            <person name="Gilchrist C.L.M."/>
            <person name="Chooi Y.-H."/>
        </authorList>
    </citation>
    <scope>NUCLEOTIDE SEQUENCE</scope>
    <source>
        <strain evidence="5">MST-FP2251</strain>
    </source>
</reference>
<dbReference type="GO" id="GO:0019748">
    <property type="term" value="P:secondary metabolic process"/>
    <property type="evidence" value="ECO:0007669"/>
    <property type="project" value="TreeGrafter"/>
</dbReference>
<protein>
    <submittedName>
        <fullName evidence="5">Uncharacterized protein</fullName>
    </submittedName>
</protein>
<reference evidence="5" key="1">
    <citation type="journal article" date="2019" name="Beilstein J. Org. Chem.">
        <title>Nanangenines: drimane sesquiterpenoids as the dominant metabolite cohort of a novel Australian fungus, Aspergillus nanangensis.</title>
        <authorList>
            <person name="Lacey H.J."/>
            <person name="Gilchrist C.L.M."/>
            <person name="Crombie A."/>
            <person name="Kalaitzis J.A."/>
            <person name="Vuong D."/>
            <person name="Rutledge P.J."/>
            <person name="Turner P."/>
            <person name="Pitt J.I."/>
            <person name="Lacey E."/>
            <person name="Chooi Y.H."/>
            <person name="Piggott A.M."/>
        </authorList>
    </citation>
    <scope>NUCLEOTIDE SEQUENCE</scope>
    <source>
        <strain evidence="5">MST-FP2251</strain>
    </source>
</reference>
<evidence type="ECO:0000259" key="4">
    <source>
        <dbReference type="Pfam" id="PF13193"/>
    </source>
</evidence>
<dbReference type="InterPro" id="IPR025110">
    <property type="entry name" value="AMP-bd_C"/>
</dbReference>
<comment type="similarity">
    <text evidence="1">Belongs to the ATP-dependent AMP-binding enzyme family.</text>
</comment>
<dbReference type="Gene3D" id="3.40.50.12780">
    <property type="entry name" value="N-terminal domain of ligase-like"/>
    <property type="match status" value="1"/>
</dbReference>
<sequence length="566" mass="62424">MHHYLPEADFEIPPLDLLSLLFDSDYPWAKEDTMVYAEASNETNHLTLQQTATWTRRLAYVLRHEFGIGALGPEQDVVTCISSNQVLLPTVFFGVIAAGGIYSAASTALTTMELARQIEQSSSTLIIASPDTADVALKAAQKCNIPASRVLVLRSMAHHRELTSLGHARNYLANNNSNSNNELLAWERITDPHVLQTRIIGLVYSSGTTGVPKGVQLSHSNFVAEAIITQAAIQLFLARTNRQVHVNFTYRALGHLPSAHISGLQGYFINGVMAGGTVFWMGKFEFEAFVAAAKHHQVTFISSVPSVFLRIAKSPHVTDEHFRSLVHAQSGAAPMGSDTQCLVEKKIRCNISQAWGLTETTGAVTWLPWDRSDRTGSISQLLPNTRLMIVDDAGVAVDEGQRGEILVKGPNVTKGYFRNPEATREAFTADGWFRTGDIGLRKDEKFYIVDRKKELIKYKGLQIAPAEIEAVLVSHSSVLDAAVIGIDDPRIPGNEVPRAFVVQDAQQSPLTAQAVMDYVKMHLADHKQLRGGVEFIDQIPRNLSGKILRRQLMDRVKATQTQKARL</sequence>
<dbReference type="CDD" id="cd05911">
    <property type="entry name" value="Firefly_Luc_like"/>
    <property type="match status" value="1"/>
</dbReference>
<feature type="domain" description="AMP-binding enzyme C-terminal" evidence="4">
    <location>
        <begin position="467"/>
        <end position="546"/>
    </location>
</feature>
<dbReference type="PANTHER" id="PTHR24096">
    <property type="entry name" value="LONG-CHAIN-FATTY-ACID--COA LIGASE"/>
    <property type="match status" value="1"/>
</dbReference>
<evidence type="ECO:0000313" key="5">
    <source>
        <dbReference type="EMBL" id="KAF9886169.1"/>
    </source>
</evidence>
<feature type="domain" description="AMP-dependent synthetase/ligase" evidence="3">
    <location>
        <begin position="37"/>
        <end position="417"/>
    </location>
</feature>
<organism evidence="5 6">
    <name type="scientific">Aspergillus nanangensis</name>
    <dbReference type="NCBI Taxonomy" id="2582783"/>
    <lineage>
        <taxon>Eukaryota</taxon>
        <taxon>Fungi</taxon>
        <taxon>Dikarya</taxon>
        <taxon>Ascomycota</taxon>
        <taxon>Pezizomycotina</taxon>
        <taxon>Eurotiomycetes</taxon>
        <taxon>Eurotiomycetidae</taxon>
        <taxon>Eurotiales</taxon>
        <taxon>Aspergillaceae</taxon>
        <taxon>Aspergillus</taxon>
        <taxon>Aspergillus subgen. Circumdati</taxon>
    </lineage>
</organism>
<dbReference type="GO" id="GO:0016405">
    <property type="term" value="F:CoA-ligase activity"/>
    <property type="evidence" value="ECO:0007669"/>
    <property type="project" value="TreeGrafter"/>
</dbReference>
<dbReference type="InterPro" id="IPR045851">
    <property type="entry name" value="AMP-bd_C_sf"/>
</dbReference>
<gene>
    <name evidence="5" type="ORF">FE257_011994</name>
</gene>
<dbReference type="SUPFAM" id="SSF56801">
    <property type="entry name" value="Acetyl-CoA synthetase-like"/>
    <property type="match status" value="1"/>
</dbReference>
<dbReference type="InterPro" id="IPR042099">
    <property type="entry name" value="ANL_N_sf"/>
</dbReference>
<dbReference type="InterPro" id="IPR020845">
    <property type="entry name" value="AMP-binding_CS"/>
</dbReference>
<comment type="caution">
    <text evidence="5">The sequence shown here is derived from an EMBL/GenBank/DDBJ whole genome shotgun (WGS) entry which is preliminary data.</text>
</comment>
<dbReference type="AlphaFoldDB" id="A0AAD4GQC4"/>
<dbReference type="Proteomes" id="UP001194746">
    <property type="component" value="Unassembled WGS sequence"/>
</dbReference>
<keyword evidence="2" id="KW-0436">Ligase</keyword>
<evidence type="ECO:0000256" key="2">
    <source>
        <dbReference type="ARBA" id="ARBA00022598"/>
    </source>
</evidence>
<dbReference type="FunFam" id="3.30.300.30:FF:000007">
    <property type="entry name" value="4-coumarate--CoA ligase 2"/>
    <property type="match status" value="1"/>
</dbReference>
<keyword evidence="6" id="KW-1185">Reference proteome</keyword>
<proteinExistence type="inferred from homology"/>
<dbReference type="PROSITE" id="PS00455">
    <property type="entry name" value="AMP_BINDING"/>
    <property type="match status" value="1"/>
</dbReference>
<name>A0AAD4GQC4_ASPNN</name>
<accession>A0AAD4GQC4</accession>
<evidence type="ECO:0000256" key="1">
    <source>
        <dbReference type="ARBA" id="ARBA00006432"/>
    </source>
</evidence>
<dbReference type="Pfam" id="PF13193">
    <property type="entry name" value="AMP-binding_C"/>
    <property type="match status" value="1"/>
</dbReference>
<dbReference type="Gene3D" id="3.30.300.30">
    <property type="match status" value="1"/>
</dbReference>
<dbReference type="EMBL" id="VCAU01000082">
    <property type="protein sequence ID" value="KAF9886169.1"/>
    <property type="molecule type" value="Genomic_DNA"/>
</dbReference>
<dbReference type="PANTHER" id="PTHR24096:SF149">
    <property type="entry name" value="AMP-BINDING DOMAIN-CONTAINING PROTEIN-RELATED"/>
    <property type="match status" value="1"/>
</dbReference>
<evidence type="ECO:0000313" key="6">
    <source>
        <dbReference type="Proteomes" id="UP001194746"/>
    </source>
</evidence>
<dbReference type="Pfam" id="PF00501">
    <property type="entry name" value="AMP-binding"/>
    <property type="match status" value="1"/>
</dbReference>